<dbReference type="SUPFAM" id="SSF53448">
    <property type="entry name" value="Nucleotide-diphospho-sugar transferases"/>
    <property type="match status" value="1"/>
</dbReference>
<proteinExistence type="predicted"/>
<dbReference type="PANTHER" id="PTHR40392:SF1">
    <property type="entry name" value="2-PHOSPHO-L-LACTATE GUANYLYLTRANSFERASE"/>
    <property type="match status" value="1"/>
</dbReference>
<dbReference type="InterPro" id="IPR002835">
    <property type="entry name" value="CofC"/>
</dbReference>
<protein>
    <submittedName>
        <fullName evidence="5">2-phospho-L-lactate guanylyltransferase</fullName>
    </submittedName>
</protein>
<dbReference type="STRING" id="1385519.N801_18300"/>
<dbReference type="Gene3D" id="3.90.550.10">
    <property type="entry name" value="Spore Coat Polysaccharide Biosynthesis Protein SpsA, Chain A"/>
    <property type="match status" value="1"/>
</dbReference>
<name>A0A0A0JZT6_9MICO</name>
<comment type="caution">
    <text evidence="5">The sequence shown here is derived from an EMBL/GenBank/DDBJ whole genome shotgun (WGS) entry which is preliminary data.</text>
</comment>
<evidence type="ECO:0000256" key="2">
    <source>
        <dbReference type="ARBA" id="ARBA00022695"/>
    </source>
</evidence>
<sequence length="226" mass="23261">MVPVKDFAHAKSRVVGLPPRLRRNLARALAMDTVETVCAAVGPQACFVVSSAAGCAGIRHLGVNLVREPYERGLNAALSAGRDAAISCGYRAVAMVVADLPLLTSQDLEAALADVPSRGTVVVRDASGAGSTLLASRSGALIEAAFGGASAARHVRLGVLDHTLMAATSLRFDLDTMSDVEALRARGGDAGPRTMRWLREASSALDGTNVSGVGLAHSTSRRCATG</sequence>
<keyword evidence="2 5" id="KW-0548">Nucleotidyltransferase</keyword>
<evidence type="ECO:0000256" key="1">
    <source>
        <dbReference type="ARBA" id="ARBA00022679"/>
    </source>
</evidence>
<dbReference type="Pfam" id="PF01983">
    <property type="entry name" value="CofC"/>
    <property type="match status" value="1"/>
</dbReference>
<evidence type="ECO:0000313" key="6">
    <source>
        <dbReference type="Proteomes" id="UP000030013"/>
    </source>
</evidence>
<keyword evidence="3" id="KW-0547">Nucleotide-binding</keyword>
<reference evidence="5 6" key="1">
    <citation type="submission" date="2013-08" db="EMBL/GenBank/DDBJ databases">
        <title>The genome sequence of Knoellia aerolata.</title>
        <authorList>
            <person name="Zhu W."/>
            <person name="Wang G."/>
        </authorList>
    </citation>
    <scope>NUCLEOTIDE SEQUENCE [LARGE SCALE GENOMIC DNA]</scope>
    <source>
        <strain evidence="5 6">DSM 18566</strain>
    </source>
</reference>
<dbReference type="InterPro" id="IPR029044">
    <property type="entry name" value="Nucleotide-diphossugar_trans"/>
</dbReference>
<keyword evidence="4" id="KW-0342">GTP-binding</keyword>
<dbReference type="EMBL" id="AVPL01000015">
    <property type="protein sequence ID" value="KGN41577.1"/>
    <property type="molecule type" value="Genomic_DNA"/>
</dbReference>
<accession>A0A0A0JZT6</accession>
<dbReference type="GO" id="GO:0043814">
    <property type="term" value="F:phospholactate guanylyltransferase activity"/>
    <property type="evidence" value="ECO:0007669"/>
    <property type="project" value="InterPro"/>
</dbReference>
<dbReference type="GO" id="GO:0005525">
    <property type="term" value="F:GTP binding"/>
    <property type="evidence" value="ECO:0007669"/>
    <property type="project" value="UniProtKB-KW"/>
</dbReference>
<dbReference type="Proteomes" id="UP000030013">
    <property type="component" value="Unassembled WGS sequence"/>
</dbReference>
<dbReference type="NCBIfam" id="TIGR03552">
    <property type="entry name" value="F420_cofC"/>
    <property type="match status" value="1"/>
</dbReference>
<evidence type="ECO:0000256" key="4">
    <source>
        <dbReference type="ARBA" id="ARBA00023134"/>
    </source>
</evidence>
<keyword evidence="1 5" id="KW-0808">Transferase</keyword>
<evidence type="ECO:0000313" key="5">
    <source>
        <dbReference type="EMBL" id="KGN41577.1"/>
    </source>
</evidence>
<keyword evidence="6" id="KW-1185">Reference proteome</keyword>
<organism evidence="5 6">
    <name type="scientific">Knoellia aerolata DSM 18566</name>
    <dbReference type="NCBI Taxonomy" id="1385519"/>
    <lineage>
        <taxon>Bacteria</taxon>
        <taxon>Bacillati</taxon>
        <taxon>Actinomycetota</taxon>
        <taxon>Actinomycetes</taxon>
        <taxon>Micrococcales</taxon>
        <taxon>Intrasporangiaceae</taxon>
        <taxon>Knoellia</taxon>
    </lineage>
</organism>
<dbReference type="eggNOG" id="COG1920">
    <property type="taxonomic scope" value="Bacteria"/>
</dbReference>
<dbReference type="AlphaFoldDB" id="A0A0A0JZT6"/>
<evidence type="ECO:0000256" key="3">
    <source>
        <dbReference type="ARBA" id="ARBA00022741"/>
    </source>
</evidence>
<gene>
    <name evidence="5" type="ORF">N801_18300</name>
</gene>
<dbReference type="PANTHER" id="PTHR40392">
    <property type="entry name" value="2-PHOSPHO-L-LACTATE GUANYLYLTRANSFERASE"/>
    <property type="match status" value="1"/>
</dbReference>